<keyword evidence="2" id="KW-0812">Transmembrane</keyword>
<feature type="domain" description="J" evidence="3">
    <location>
        <begin position="247"/>
        <end position="311"/>
    </location>
</feature>
<feature type="transmembrane region" description="Helical" evidence="2">
    <location>
        <begin position="7"/>
        <end position="26"/>
    </location>
</feature>
<accession>A0A371IS59</accession>
<reference evidence="4 5" key="1">
    <citation type="journal article" date="2017" name="Genome Announc.">
        <title>Draft Genome Sequence of Romboutsia maritimum sp. nov. Strain CCRI-22766(T), Isolated from Coastal Estuarine Mud.</title>
        <authorList>
            <person name="Maheux A.F."/>
            <person name="Boudreau D.K."/>
            <person name="Berube E."/>
            <person name="Boissinot M."/>
            <person name="Raymond F."/>
            <person name="Brodeur S."/>
            <person name="Corbeil J."/>
            <person name="Brightwell G."/>
            <person name="Broda D."/>
            <person name="Omar R.F."/>
            <person name="Bergeron M.G."/>
        </authorList>
    </citation>
    <scope>NUCLEOTIDE SEQUENCE [LARGE SCALE GENOMIC DNA]</scope>
    <source>
        <strain evidence="4 5">CCRI-22766</strain>
    </source>
</reference>
<dbReference type="PRINTS" id="PR00625">
    <property type="entry name" value="JDOMAIN"/>
</dbReference>
<dbReference type="Gene3D" id="1.10.287.110">
    <property type="entry name" value="DnaJ domain"/>
    <property type="match status" value="1"/>
</dbReference>
<dbReference type="OrthoDB" id="9779889at2"/>
<protein>
    <recommendedName>
        <fullName evidence="3">J domain-containing protein</fullName>
    </recommendedName>
</protein>
<keyword evidence="5" id="KW-1185">Reference proteome</keyword>
<dbReference type="GO" id="GO:0006260">
    <property type="term" value="P:DNA replication"/>
    <property type="evidence" value="ECO:0007669"/>
    <property type="project" value="UniProtKB-KW"/>
</dbReference>
<dbReference type="CDD" id="cd07177">
    <property type="entry name" value="terB_like"/>
    <property type="match status" value="1"/>
</dbReference>
<sequence>MDDILKNIGLICVIGIVIFLGVTVVIPIVLPIVFILGLVFLVGVGIGIKDEIKNKKFGHYNNHNSKANCICPYCKVSYNADDGFYVCDCGKKFRKVGNEIYKEEDTVDDIMQDFVKLTAYISKADGVVTKNEVESLRSILKNDFELSSSKIMWCANVFNETKQYNYDNKIVKELNDIIDTLCDGDVDIKKTILYNCIKISKVDGEQSSKQKSILEDIMYIFRISRTEYERFNSSFEYEKSQSKSLDEYYKILDVDTDVTLEELKKAYKKLMKKYHPDLHQSKGLSDEEMKKIHEKTIEIKEAYEFLKEKLDS</sequence>
<proteinExistence type="predicted"/>
<evidence type="ECO:0000256" key="2">
    <source>
        <dbReference type="SAM" id="Phobius"/>
    </source>
</evidence>
<dbReference type="PANTHER" id="PTHR24074">
    <property type="entry name" value="CO-CHAPERONE PROTEIN DJLA"/>
    <property type="match status" value="1"/>
</dbReference>
<feature type="transmembrane region" description="Helical" evidence="2">
    <location>
        <begin position="32"/>
        <end position="48"/>
    </location>
</feature>
<name>A0A371IS59_9FIRM</name>
<dbReference type="InterPro" id="IPR007791">
    <property type="entry name" value="DjlA_N"/>
</dbReference>
<organism evidence="4 5">
    <name type="scientific">Romboutsia maritimum</name>
    <dbReference type="NCBI Taxonomy" id="2020948"/>
    <lineage>
        <taxon>Bacteria</taxon>
        <taxon>Bacillati</taxon>
        <taxon>Bacillota</taxon>
        <taxon>Clostridia</taxon>
        <taxon>Peptostreptococcales</taxon>
        <taxon>Peptostreptococcaceae</taxon>
        <taxon>Romboutsia</taxon>
    </lineage>
</organism>
<dbReference type="InterPro" id="IPR036869">
    <property type="entry name" value="J_dom_sf"/>
</dbReference>
<evidence type="ECO:0000256" key="1">
    <source>
        <dbReference type="ARBA" id="ARBA00022705"/>
    </source>
</evidence>
<dbReference type="SUPFAM" id="SSF46565">
    <property type="entry name" value="Chaperone J-domain"/>
    <property type="match status" value="1"/>
</dbReference>
<evidence type="ECO:0000313" key="5">
    <source>
        <dbReference type="Proteomes" id="UP000243494"/>
    </source>
</evidence>
<comment type="caution">
    <text evidence="4">The sequence shown here is derived from an EMBL/GenBank/DDBJ whole genome shotgun (WGS) entry which is preliminary data.</text>
</comment>
<dbReference type="Pfam" id="PF00226">
    <property type="entry name" value="DnaJ"/>
    <property type="match status" value="1"/>
</dbReference>
<dbReference type="SMART" id="SM00271">
    <property type="entry name" value="DnaJ"/>
    <property type="match status" value="1"/>
</dbReference>
<dbReference type="AlphaFoldDB" id="A0A371IS59"/>
<evidence type="ECO:0000313" key="4">
    <source>
        <dbReference type="EMBL" id="RDY23328.1"/>
    </source>
</evidence>
<dbReference type="SUPFAM" id="SSF158682">
    <property type="entry name" value="TerB-like"/>
    <property type="match status" value="1"/>
</dbReference>
<dbReference type="Proteomes" id="UP000243494">
    <property type="component" value="Unassembled WGS sequence"/>
</dbReference>
<keyword evidence="2" id="KW-0472">Membrane</keyword>
<keyword evidence="2" id="KW-1133">Transmembrane helix</keyword>
<evidence type="ECO:0000259" key="3">
    <source>
        <dbReference type="PROSITE" id="PS50076"/>
    </source>
</evidence>
<dbReference type="InterPro" id="IPR050817">
    <property type="entry name" value="DjlA_DnaK_co-chaperone"/>
</dbReference>
<keyword evidence="1" id="KW-0235">DNA replication</keyword>
<dbReference type="Gene3D" id="1.10.3680.10">
    <property type="entry name" value="TerB-like"/>
    <property type="match status" value="1"/>
</dbReference>
<dbReference type="PROSITE" id="PS50076">
    <property type="entry name" value="DNAJ_2"/>
    <property type="match status" value="1"/>
</dbReference>
<dbReference type="InterPro" id="IPR029024">
    <property type="entry name" value="TerB-like"/>
</dbReference>
<dbReference type="Pfam" id="PF05099">
    <property type="entry name" value="TerB"/>
    <property type="match status" value="1"/>
</dbReference>
<dbReference type="InterPro" id="IPR001623">
    <property type="entry name" value="DnaJ_domain"/>
</dbReference>
<dbReference type="RefSeq" id="WP_095406883.1">
    <property type="nucleotide sequence ID" value="NZ_NOJZ02000014.1"/>
</dbReference>
<gene>
    <name evidence="4" type="ORF">CHF27_008765</name>
</gene>
<dbReference type="EMBL" id="NOJZ02000014">
    <property type="protein sequence ID" value="RDY23328.1"/>
    <property type="molecule type" value="Genomic_DNA"/>
</dbReference>